<dbReference type="Pfam" id="PF06114">
    <property type="entry name" value="Peptidase_M78"/>
    <property type="match status" value="1"/>
</dbReference>
<dbReference type="Proteomes" id="UP000320300">
    <property type="component" value="Unassembled WGS sequence"/>
</dbReference>
<keyword evidence="3" id="KW-1185">Reference proteome</keyword>
<evidence type="ECO:0000313" key="3">
    <source>
        <dbReference type="Proteomes" id="UP000320300"/>
    </source>
</evidence>
<dbReference type="Gene3D" id="1.10.10.2910">
    <property type="match status" value="1"/>
</dbReference>
<accession>A0A521DMW4</accession>
<dbReference type="InterPro" id="IPR052345">
    <property type="entry name" value="Rad_response_metalloprotease"/>
</dbReference>
<name>A0A521DMW4_9SPHI</name>
<dbReference type="RefSeq" id="WP_142528541.1">
    <property type="nucleotide sequence ID" value="NZ_CBCSJO010000006.1"/>
</dbReference>
<reference evidence="2 3" key="1">
    <citation type="submission" date="2017-05" db="EMBL/GenBank/DDBJ databases">
        <authorList>
            <person name="Varghese N."/>
            <person name="Submissions S."/>
        </authorList>
    </citation>
    <scope>NUCLEOTIDE SEQUENCE [LARGE SCALE GENOMIC DNA]</scope>
    <source>
        <strain evidence="2 3">DSM 19036</strain>
    </source>
</reference>
<organism evidence="2 3">
    <name type="scientific">Pedobacter westerhofensis</name>
    <dbReference type="NCBI Taxonomy" id="425512"/>
    <lineage>
        <taxon>Bacteria</taxon>
        <taxon>Pseudomonadati</taxon>
        <taxon>Bacteroidota</taxon>
        <taxon>Sphingobacteriia</taxon>
        <taxon>Sphingobacteriales</taxon>
        <taxon>Sphingobacteriaceae</taxon>
        <taxon>Pedobacter</taxon>
    </lineage>
</organism>
<dbReference type="InterPro" id="IPR010359">
    <property type="entry name" value="IrrE_HExxH"/>
</dbReference>
<dbReference type="PANTHER" id="PTHR43236">
    <property type="entry name" value="ANTITOXIN HIGA1"/>
    <property type="match status" value="1"/>
</dbReference>
<dbReference type="OrthoDB" id="9794834at2"/>
<dbReference type="PANTHER" id="PTHR43236:SF2">
    <property type="entry name" value="BLL0069 PROTEIN"/>
    <property type="match status" value="1"/>
</dbReference>
<dbReference type="EMBL" id="FXTN01000006">
    <property type="protein sequence ID" value="SMO73036.1"/>
    <property type="molecule type" value="Genomic_DNA"/>
</dbReference>
<proteinExistence type="predicted"/>
<feature type="domain" description="IrrE N-terminal-like" evidence="1">
    <location>
        <begin position="34"/>
        <end position="172"/>
    </location>
</feature>
<sequence length="179" mass="20515">MSTKKVEQKIETFIEGALDNPLFKTLPIKVEDIAKSMGIKVLAYGFDDDISGVLVINNEGATIGYNQTESRVRKRFTIAHELGHYVLHREESDVFMDKQYKALFRSPGFTYTEESQKLEQEANKFAACILMPESLLNKEIEKMEFDLHSEDDIKHLAKIFDVSATSMSFRLSNLGFKFF</sequence>
<gene>
    <name evidence="2" type="ORF">SAMN06265348_10615</name>
</gene>
<dbReference type="AlphaFoldDB" id="A0A521DMW4"/>
<protein>
    <recommendedName>
        <fullName evidence="1">IrrE N-terminal-like domain-containing protein</fullName>
    </recommendedName>
</protein>
<evidence type="ECO:0000313" key="2">
    <source>
        <dbReference type="EMBL" id="SMO73036.1"/>
    </source>
</evidence>
<evidence type="ECO:0000259" key="1">
    <source>
        <dbReference type="Pfam" id="PF06114"/>
    </source>
</evidence>